<dbReference type="AlphaFoldDB" id="A0A0V8IH60"/>
<proteinExistence type="predicted"/>
<comment type="caution">
    <text evidence="3">The sequence shown here is derived from an EMBL/GenBank/DDBJ whole genome shotgun (WGS) entry which is preliminary data.</text>
</comment>
<dbReference type="STRING" id="993070.AS031_14455"/>
<evidence type="ECO:0000313" key="4">
    <source>
        <dbReference type="Proteomes" id="UP000053199"/>
    </source>
</evidence>
<evidence type="ECO:0000256" key="2">
    <source>
        <dbReference type="SAM" id="Phobius"/>
    </source>
</evidence>
<organism evidence="3 4">
    <name type="scientific">Pseudarthrobacter enclensis</name>
    <dbReference type="NCBI Taxonomy" id="993070"/>
    <lineage>
        <taxon>Bacteria</taxon>
        <taxon>Bacillati</taxon>
        <taxon>Actinomycetota</taxon>
        <taxon>Actinomycetes</taxon>
        <taxon>Micrococcales</taxon>
        <taxon>Micrococcaceae</taxon>
        <taxon>Pseudarthrobacter</taxon>
    </lineage>
</organism>
<evidence type="ECO:0000313" key="3">
    <source>
        <dbReference type="EMBL" id="KSU73888.1"/>
    </source>
</evidence>
<keyword evidence="4" id="KW-1185">Reference proteome</keyword>
<accession>A0A0V8IH60</accession>
<feature type="transmembrane region" description="Helical" evidence="2">
    <location>
        <begin position="41"/>
        <end position="62"/>
    </location>
</feature>
<keyword evidence="2" id="KW-1133">Transmembrane helix</keyword>
<gene>
    <name evidence="3" type="ORF">AS031_14455</name>
</gene>
<dbReference type="Proteomes" id="UP000053199">
    <property type="component" value="Unassembled WGS sequence"/>
</dbReference>
<sequence length="209" mass="21024">MPAHRTRTPFHFLRASALATGILTLASGAHTSAGGQLPAPGILLAMLALTGLASTVATRLRLSFPAMAALMGGGQVALHELFTALSAAGGPAVTSVPAGHQHGLPAFPPDLPSLAGHLSPADPAAAPLMVAAHAVATLGCALLLAKGEAALWALAAWLRPFAALPEPARPAPAVPAVQAFPSPAAPRPPWRNLRQDSRRGPPSAVVLPS</sequence>
<protein>
    <submittedName>
        <fullName evidence="3">Uncharacterized protein</fullName>
    </submittedName>
</protein>
<dbReference type="RefSeq" id="WP_058268861.1">
    <property type="nucleotide sequence ID" value="NZ_FMAZ01000006.1"/>
</dbReference>
<keyword evidence="2" id="KW-0472">Membrane</keyword>
<name>A0A0V8IH60_9MICC</name>
<feature type="region of interest" description="Disordered" evidence="1">
    <location>
        <begin position="172"/>
        <end position="209"/>
    </location>
</feature>
<reference evidence="3 4" key="1">
    <citation type="journal article" date="2014" name="Arch. Microbiol.">
        <title>Arthrobacter enclensis sp. nov., isolated from sediment sample.</title>
        <authorList>
            <person name="Dastager S.G."/>
            <person name="Liu Q."/>
            <person name="Tang S.K."/>
            <person name="Krishnamurthi S."/>
            <person name="Lee J.C."/>
            <person name="Li W.J."/>
        </authorList>
    </citation>
    <scope>NUCLEOTIDE SEQUENCE [LARGE SCALE GENOMIC DNA]</scope>
    <source>
        <strain evidence="3 4">NIO-1008</strain>
    </source>
</reference>
<keyword evidence="2" id="KW-0812">Transmembrane</keyword>
<dbReference type="EMBL" id="LNQM01000007">
    <property type="protein sequence ID" value="KSU73888.1"/>
    <property type="molecule type" value="Genomic_DNA"/>
</dbReference>
<dbReference type="OrthoDB" id="4939448at2"/>
<evidence type="ECO:0000256" key="1">
    <source>
        <dbReference type="SAM" id="MobiDB-lite"/>
    </source>
</evidence>